<keyword evidence="2" id="KW-1185">Reference proteome</keyword>
<evidence type="ECO:0008006" key="3">
    <source>
        <dbReference type="Google" id="ProtNLM"/>
    </source>
</evidence>
<protein>
    <recommendedName>
        <fullName evidence="3">Golgin subfamily A member 7/ERF4 domain-containing protein</fullName>
    </recommendedName>
</protein>
<evidence type="ECO:0000313" key="2">
    <source>
        <dbReference type="Proteomes" id="UP000355283"/>
    </source>
</evidence>
<reference evidence="1 2" key="1">
    <citation type="submission" date="2019-01" db="EMBL/GenBank/DDBJ databases">
        <title>Nuclear Genome Assembly of the Microalgal Biofuel strain Nannochloropsis salina CCMP1776.</title>
        <authorList>
            <person name="Hovde B."/>
        </authorList>
    </citation>
    <scope>NUCLEOTIDE SEQUENCE [LARGE SCALE GENOMIC DNA]</scope>
    <source>
        <strain evidence="1 2">CCMP1776</strain>
    </source>
</reference>
<gene>
    <name evidence="1" type="ORF">NSK_004585</name>
</gene>
<dbReference type="Proteomes" id="UP000355283">
    <property type="component" value="Unassembled WGS sequence"/>
</dbReference>
<evidence type="ECO:0000313" key="1">
    <source>
        <dbReference type="EMBL" id="TFJ84112.1"/>
    </source>
</evidence>
<dbReference type="EMBL" id="SDOX01000020">
    <property type="protein sequence ID" value="TFJ84112.1"/>
    <property type="molecule type" value="Genomic_DNA"/>
</dbReference>
<organism evidence="1 2">
    <name type="scientific">Nannochloropsis salina CCMP1776</name>
    <dbReference type="NCBI Taxonomy" id="1027361"/>
    <lineage>
        <taxon>Eukaryota</taxon>
        <taxon>Sar</taxon>
        <taxon>Stramenopiles</taxon>
        <taxon>Ochrophyta</taxon>
        <taxon>Eustigmatophyceae</taxon>
        <taxon>Eustigmatales</taxon>
        <taxon>Monodopsidaceae</taxon>
        <taxon>Microchloropsis</taxon>
        <taxon>Microchloropsis salina</taxon>
    </lineage>
</organism>
<dbReference type="AlphaFoldDB" id="A0A4D9CXR3"/>
<accession>A0A4D9CXR3</accession>
<sequence length="155" mass="17232">MVFNAPRRAPPESLARPRKEVALLRATGLRFINGVSSSYDTTFPPVLENVLSESAFIEAIGRVNNVLAMYWPCTACFLCGYVFSPVTLGLSLACPHICVGEAEKHGQQELEHLNHSHVFRSLGMVWGLRKSLLQSWIVIELPVKAEGPEGDREER</sequence>
<name>A0A4D9CXR3_9STRA</name>
<comment type="caution">
    <text evidence="1">The sequence shown here is derived from an EMBL/GenBank/DDBJ whole genome shotgun (WGS) entry which is preliminary data.</text>
</comment>
<proteinExistence type="predicted"/>
<dbReference type="OrthoDB" id="67682at2759"/>